<protein>
    <submittedName>
        <fullName evidence="1">Uncharacterized protein</fullName>
    </submittedName>
</protein>
<organism evidence="1 2">
    <name type="scientific">Rhodopirellula bahusiensis</name>
    <dbReference type="NCBI Taxonomy" id="2014065"/>
    <lineage>
        <taxon>Bacteria</taxon>
        <taxon>Pseudomonadati</taxon>
        <taxon>Planctomycetota</taxon>
        <taxon>Planctomycetia</taxon>
        <taxon>Pirellulales</taxon>
        <taxon>Pirellulaceae</taxon>
        <taxon>Rhodopirellula</taxon>
    </lineage>
</organism>
<gene>
    <name evidence="1" type="ORF">CEE69_31215</name>
</gene>
<dbReference type="GeneID" id="90612270"/>
<keyword evidence="2" id="KW-1185">Reference proteome</keyword>
<sequence>MPNDRCFRINEFDVDELRSQERGEHLIDGFSNWVRKYAARVDEVVMQIEEAFANTTLGNGIGLFEAKGLDDYASHEERKQIRETDEKIDWRRIPSDHLARCHSSPSFFDAEGFVFHLPAFLIAELNDKHPYGFIDRLYRTQEHPQGWRQCLTADQRRALIAMLELIREHPNYMHETAEIDSCLEDLNDAQSLQ</sequence>
<accession>A0A2G1VXH4</accession>
<dbReference type="AlphaFoldDB" id="A0A2G1VXH4"/>
<evidence type="ECO:0000313" key="2">
    <source>
        <dbReference type="Proteomes" id="UP000225740"/>
    </source>
</evidence>
<dbReference type="EMBL" id="NIZW01000051">
    <property type="protein sequence ID" value="PHQ31431.1"/>
    <property type="molecule type" value="Genomic_DNA"/>
</dbReference>
<dbReference type="Pfam" id="PF20461">
    <property type="entry name" value="DUF6714"/>
    <property type="match status" value="1"/>
</dbReference>
<name>A0A2G1VXH4_9BACT</name>
<dbReference type="OrthoDB" id="197790at2"/>
<dbReference type="RefSeq" id="WP_099264457.1">
    <property type="nucleotide sequence ID" value="NZ_NIZW01000051.1"/>
</dbReference>
<evidence type="ECO:0000313" key="1">
    <source>
        <dbReference type="EMBL" id="PHQ31431.1"/>
    </source>
</evidence>
<proteinExistence type="predicted"/>
<reference evidence="1 2" key="1">
    <citation type="submission" date="2017-06" db="EMBL/GenBank/DDBJ databases">
        <title>Description of Rhodopirellula bahusiensis sp. nov.</title>
        <authorList>
            <person name="Kizina J."/>
            <person name="Harder J."/>
        </authorList>
    </citation>
    <scope>NUCLEOTIDE SEQUENCE [LARGE SCALE GENOMIC DNA]</scope>
    <source>
        <strain evidence="1 2">SWK21</strain>
    </source>
</reference>
<comment type="caution">
    <text evidence="1">The sequence shown here is derived from an EMBL/GenBank/DDBJ whole genome shotgun (WGS) entry which is preliminary data.</text>
</comment>
<dbReference type="InterPro" id="IPR046560">
    <property type="entry name" value="DUF6714"/>
</dbReference>
<dbReference type="Proteomes" id="UP000225740">
    <property type="component" value="Unassembled WGS sequence"/>
</dbReference>